<keyword evidence="3" id="KW-1185">Reference proteome</keyword>
<feature type="region of interest" description="Disordered" evidence="1">
    <location>
        <begin position="52"/>
        <end position="72"/>
    </location>
</feature>
<dbReference type="AlphaFoldDB" id="A0AAV7R1I5"/>
<feature type="compositionally biased region" description="Basic and acidic residues" evidence="1">
    <location>
        <begin position="12"/>
        <end position="31"/>
    </location>
</feature>
<sequence>INKESGSALAQKSREMLDPDSPEEKRNTMLEWPGRKDEGVLVAAEKKRGLARQLSKNKEEQGAPLALEKSNI</sequence>
<evidence type="ECO:0000313" key="2">
    <source>
        <dbReference type="EMBL" id="KAJ1146115.1"/>
    </source>
</evidence>
<dbReference type="Proteomes" id="UP001066276">
    <property type="component" value="Chromosome 6"/>
</dbReference>
<comment type="caution">
    <text evidence="2">The sequence shown here is derived from an EMBL/GenBank/DDBJ whole genome shotgun (WGS) entry which is preliminary data.</text>
</comment>
<gene>
    <name evidence="2" type="ORF">NDU88_012397</name>
</gene>
<feature type="compositionally biased region" description="Polar residues" evidence="1">
    <location>
        <begin position="1"/>
        <end position="10"/>
    </location>
</feature>
<organism evidence="2 3">
    <name type="scientific">Pleurodeles waltl</name>
    <name type="common">Iberian ribbed newt</name>
    <dbReference type="NCBI Taxonomy" id="8319"/>
    <lineage>
        <taxon>Eukaryota</taxon>
        <taxon>Metazoa</taxon>
        <taxon>Chordata</taxon>
        <taxon>Craniata</taxon>
        <taxon>Vertebrata</taxon>
        <taxon>Euteleostomi</taxon>
        <taxon>Amphibia</taxon>
        <taxon>Batrachia</taxon>
        <taxon>Caudata</taxon>
        <taxon>Salamandroidea</taxon>
        <taxon>Salamandridae</taxon>
        <taxon>Pleurodelinae</taxon>
        <taxon>Pleurodeles</taxon>
    </lineage>
</organism>
<feature type="region of interest" description="Disordered" evidence="1">
    <location>
        <begin position="1"/>
        <end position="31"/>
    </location>
</feature>
<name>A0AAV7R1I5_PLEWA</name>
<reference evidence="2" key="1">
    <citation type="journal article" date="2022" name="bioRxiv">
        <title>Sequencing and chromosome-scale assembly of the giantPleurodeles waltlgenome.</title>
        <authorList>
            <person name="Brown T."/>
            <person name="Elewa A."/>
            <person name="Iarovenko S."/>
            <person name="Subramanian E."/>
            <person name="Araus A.J."/>
            <person name="Petzold A."/>
            <person name="Susuki M."/>
            <person name="Suzuki K.-i.T."/>
            <person name="Hayashi T."/>
            <person name="Toyoda A."/>
            <person name="Oliveira C."/>
            <person name="Osipova E."/>
            <person name="Leigh N.D."/>
            <person name="Simon A."/>
            <person name="Yun M.H."/>
        </authorList>
    </citation>
    <scope>NUCLEOTIDE SEQUENCE</scope>
    <source>
        <strain evidence="2">20211129_DDA</strain>
        <tissue evidence="2">Liver</tissue>
    </source>
</reference>
<feature type="non-terminal residue" evidence="2">
    <location>
        <position position="1"/>
    </location>
</feature>
<accession>A0AAV7R1I5</accession>
<dbReference type="EMBL" id="JANPWB010000010">
    <property type="protein sequence ID" value="KAJ1146115.1"/>
    <property type="molecule type" value="Genomic_DNA"/>
</dbReference>
<proteinExistence type="predicted"/>
<evidence type="ECO:0000313" key="3">
    <source>
        <dbReference type="Proteomes" id="UP001066276"/>
    </source>
</evidence>
<protein>
    <submittedName>
        <fullName evidence="2">Uncharacterized protein</fullName>
    </submittedName>
</protein>
<evidence type="ECO:0000256" key="1">
    <source>
        <dbReference type="SAM" id="MobiDB-lite"/>
    </source>
</evidence>